<sequence>MWNKIPCALEAFSSGGSNQTVQDICKNKSMQNRVTYCVNKVCSLKEGLEFEGTVASICNVPTRDDRQMFRYIIIVFALFSFTFVFLRVASRLIVKTPWGPDDTWAMIAFVLFLTWPLTIGIDDGFGSFALFYSSGTDKLLCLLKITCSFGR</sequence>
<gene>
    <name evidence="11" type="ORF">FCULG_00011259</name>
    <name evidence="12" type="ORF">HYE67_010232</name>
</gene>
<evidence type="ECO:0000313" key="12">
    <source>
        <dbReference type="EMBL" id="QPC68001.1"/>
    </source>
</evidence>
<dbReference type="GO" id="GO:0005576">
    <property type="term" value="C:extracellular region"/>
    <property type="evidence" value="ECO:0007669"/>
    <property type="project" value="UniProtKB-SubCell"/>
</dbReference>
<dbReference type="Proteomes" id="UP000241587">
    <property type="component" value="Unassembled WGS sequence"/>
</dbReference>
<evidence type="ECO:0000313" key="13">
    <source>
        <dbReference type="Proteomes" id="UP000241587"/>
    </source>
</evidence>
<evidence type="ECO:0000256" key="4">
    <source>
        <dbReference type="ARBA" id="ARBA00022525"/>
    </source>
</evidence>
<dbReference type="InterPro" id="IPR008427">
    <property type="entry name" value="Extracellular_membr_CFEM_dom"/>
</dbReference>
<keyword evidence="5" id="KW-0325">Glycoprotein</keyword>
<dbReference type="Proteomes" id="UP000663297">
    <property type="component" value="Chromosome 4"/>
</dbReference>
<keyword evidence="9" id="KW-0812">Transmembrane</keyword>
<keyword evidence="7" id="KW-1015">Disulfide bond</keyword>
<keyword evidence="13" id="KW-1185">Reference proteome</keyword>
<dbReference type="EMBL" id="CP064750">
    <property type="protein sequence ID" value="QPC68001.1"/>
    <property type="molecule type" value="Genomic_DNA"/>
</dbReference>
<keyword evidence="9" id="KW-0472">Membrane</keyword>
<dbReference type="Pfam" id="PF05730">
    <property type="entry name" value="CFEM"/>
    <property type="match status" value="1"/>
</dbReference>
<dbReference type="GO" id="GO:0098552">
    <property type="term" value="C:side of membrane"/>
    <property type="evidence" value="ECO:0007669"/>
    <property type="project" value="UniProtKB-KW"/>
</dbReference>
<keyword evidence="5" id="KW-0336">GPI-anchor</keyword>
<reference evidence="11 13" key="1">
    <citation type="submission" date="2018-02" db="EMBL/GenBank/DDBJ databases">
        <title>Fusarium culmorum secondary metabolites in fungal-bacterial-plant interactions.</title>
        <authorList>
            <person name="Schmidt R."/>
        </authorList>
    </citation>
    <scope>NUCLEOTIDE SEQUENCE [LARGE SCALE GENOMIC DNA]</scope>
    <source>
        <strain evidence="11 13">PV</strain>
    </source>
</reference>
<keyword evidence="9" id="KW-1133">Transmembrane helix</keyword>
<keyword evidence="4" id="KW-0964">Secreted</keyword>
<keyword evidence="6" id="KW-0732">Signal</keyword>
<evidence type="ECO:0000256" key="2">
    <source>
        <dbReference type="ARBA" id="ARBA00004613"/>
    </source>
</evidence>
<feature type="domain" description="CFEM" evidence="10">
    <location>
        <begin position="6"/>
        <end position="59"/>
    </location>
</feature>
<dbReference type="EMBL" id="PVEM01000002">
    <property type="protein sequence ID" value="PTD11150.1"/>
    <property type="molecule type" value="Genomic_DNA"/>
</dbReference>
<evidence type="ECO:0000313" key="11">
    <source>
        <dbReference type="EMBL" id="PTD11150.1"/>
    </source>
</evidence>
<evidence type="ECO:0000256" key="1">
    <source>
        <dbReference type="ARBA" id="ARBA00004589"/>
    </source>
</evidence>
<dbReference type="AlphaFoldDB" id="A0A2T4H5Q9"/>
<evidence type="ECO:0000256" key="3">
    <source>
        <dbReference type="ARBA" id="ARBA00010031"/>
    </source>
</evidence>
<feature type="transmembrane region" description="Helical" evidence="9">
    <location>
        <begin position="106"/>
        <end position="132"/>
    </location>
</feature>
<keyword evidence="8" id="KW-0449">Lipoprotein</keyword>
<comment type="subcellular location">
    <subcellularLocation>
        <location evidence="1">Membrane</location>
        <topology evidence="1">Lipid-anchor</topology>
        <topology evidence="1">GPI-anchor</topology>
    </subcellularLocation>
    <subcellularLocation>
        <location evidence="2">Secreted</location>
    </subcellularLocation>
</comment>
<accession>A0A2T4H5Q9</accession>
<proteinExistence type="inferred from homology"/>
<evidence type="ECO:0000259" key="10">
    <source>
        <dbReference type="Pfam" id="PF05730"/>
    </source>
</evidence>
<comment type="similarity">
    <text evidence="3">Belongs to the RBT5 family.</text>
</comment>
<evidence type="ECO:0000256" key="9">
    <source>
        <dbReference type="SAM" id="Phobius"/>
    </source>
</evidence>
<evidence type="ECO:0000256" key="7">
    <source>
        <dbReference type="ARBA" id="ARBA00023157"/>
    </source>
</evidence>
<feature type="transmembrane region" description="Helical" evidence="9">
    <location>
        <begin position="71"/>
        <end position="94"/>
    </location>
</feature>
<evidence type="ECO:0000256" key="5">
    <source>
        <dbReference type="ARBA" id="ARBA00022622"/>
    </source>
</evidence>
<evidence type="ECO:0000256" key="8">
    <source>
        <dbReference type="ARBA" id="ARBA00023288"/>
    </source>
</evidence>
<reference evidence="12" key="2">
    <citation type="submission" date="2020-11" db="EMBL/GenBank/DDBJ databases">
        <title>The chromosome-scale genome resource for two endophytic Fusarium species: F. culmorum and F. pseudograminearum.</title>
        <authorList>
            <person name="Yuan Z."/>
        </authorList>
    </citation>
    <scope>NUCLEOTIDE SEQUENCE</scope>
    <source>
        <strain evidence="12">Class2-1B</strain>
    </source>
</reference>
<name>A0A2T4H5Q9_FUSCU</name>
<dbReference type="OrthoDB" id="2496787at2759"/>
<evidence type="ECO:0000256" key="6">
    <source>
        <dbReference type="ARBA" id="ARBA00022729"/>
    </source>
</evidence>
<protein>
    <recommendedName>
        <fullName evidence="10">CFEM domain-containing protein</fullName>
    </recommendedName>
</protein>
<organism evidence="11 13">
    <name type="scientific">Fusarium culmorum</name>
    <dbReference type="NCBI Taxonomy" id="5516"/>
    <lineage>
        <taxon>Eukaryota</taxon>
        <taxon>Fungi</taxon>
        <taxon>Dikarya</taxon>
        <taxon>Ascomycota</taxon>
        <taxon>Pezizomycotina</taxon>
        <taxon>Sordariomycetes</taxon>
        <taxon>Hypocreomycetidae</taxon>
        <taxon>Hypocreales</taxon>
        <taxon>Nectriaceae</taxon>
        <taxon>Fusarium</taxon>
    </lineage>
</organism>